<dbReference type="GO" id="GO:0009636">
    <property type="term" value="P:response to toxic substance"/>
    <property type="evidence" value="ECO:0007669"/>
    <property type="project" value="TreeGrafter"/>
</dbReference>
<feature type="transmembrane region" description="Helical" evidence="1">
    <location>
        <begin position="113"/>
        <end position="133"/>
    </location>
</feature>
<dbReference type="InterPro" id="IPR012867">
    <property type="entry name" value="DUF1648"/>
</dbReference>
<keyword evidence="1" id="KW-0472">Membrane</keyword>
<comment type="caution">
    <text evidence="3">The sequence shown here is derived from an EMBL/GenBank/DDBJ whole genome shotgun (WGS) entry which is preliminary data.</text>
</comment>
<dbReference type="PANTHER" id="PTHR37810">
    <property type="entry name" value="IMMUNITY PROTEIN SDPI"/>
    <property type="match status" value="1"/>
</dbReference>
<evidence type="ECO:0000313" key="4">
    <source>
        <dbReference type="Proteomes" id="UP000824102"/>
    </source>
</evidence>
<protein>
    <submittedName>
        <fullName evidence="3">SdpI family protein</fullName>
    </submittedName>
</protein>
<organism evidence="3 4">
    <name type="scientific">Candidatus Gallimonas intestinavium</name>
    <dbReference type="NCBI Taxonomy" id="2838603"/>
    <lineage>
        <taxon>Bacteria</taxon>
        <taxon>Bacillati</taxon>
        <taxon>Bacillota</taxon>
        <taxon>Clostridia</taxon>
        <taxon>Candidatus Gallimonas</taxon>
    </lineage>
</organism>
<dbReference type="Pfam" id="PF07853">
    <property type="entry name" value="DUF1648"/>
    <property type="match status" value="1"/>
</dbReference>
<dbReference type="AlphaFoldDB" id="A0A9D2G4G0"/>
<reference evidence="3" key="2">
    <citation type="submission" date="2021-04" db="EMBL/GenBank/DDBJ databases">
        <authorList>
            <person name="Gilroy R."/>
        </authorList>
    </citation>
    <scope>NUCLEOTIDE SEQUENCE</scope>
    <source>
        <strain evidence="3">ChiW7-2402</strain>
    </source>
</reference>
<evidence type="ECO:0000256" key="1">
    <source>
        <dbReference type="SAM" id="Phobius"/>
    </source>
</evidence>
<keyword evidence="1" id="KW-1133">Transmembrane helix</keyword>
<reference evidence="3" key="1">
    <citation type="journal article" date="2021" name="PeerJ">
        <title>Extensive microbial diversity within the chicken gut microbiome revealed by metagenomics and culture.</title>
        <authorList>
            <person name="Gilroy R."/>
            <person name="Ravi A."/>
            <person name="Getino M."/>
            <person name="Pursley I."/>
            <person name="Horton D.L."/>
            <person name="Alikhan N.F."/>
            <person name="Baker D."/>
            <person name="Gharbi K."/>
            <person name="Hall N."/>
            <person name="Watson M."/>
            <person name="Adriaenssens E.M."/>
            <person name="Foster-Nyarko E."/>
            <person name="Jarju S."/>
            <person name="Secka A."/>
            <person name="Antonio M."/>
            <person name="Oren A."/>
            <person name="Chaudhuri R.R."/>
            <person name="La Ragione R."/>
            <person name="Hildebrand F."/>
            <person name="Pallen M.J."/>
        </authorList>
    </citation>
    <scope>NUCLEOTIDE SEQUENCE</scope>
    <source>
        <strain evidence="3">ChiW7-2402</strain>
    </source>
</reference>
<name>A0A9D2G4G0_9FIRM</name>
<feature type="transmembrane region" description="Helical" evidence="1">
    <location>
        <begin position="48"/>
        <end position="69"/>
    </location>
</feature>
<sequence>MQHFKTAILYTILSLLSLIGFAIGILFLPEEVAVHFNYEGVCDRMGSPWVYISLPAAAALVSGGLFAAAWKERKNTRILNICLVVVGAVLTVLGWALFALGAQGTQLGEKLRFPFAAAILLPLAILIMVLGNYMPVAKRNKWFGLRTKETLASDYVWEKANRFSGVLLFAAGALSAAASILFSVLGLDFVALIVTVALILIVTVISVVYAYRIAKRMPEDADNTQETK</sequence>
<feature type="transmembrane region" description="Helical" evidence="1">
    <location>
        <begin position="7"/>
        <end position="28"/>
    </location>
</feature>
<feature type="transmembrane region" description="Helical" evidence="1">
    <location>
        <begin position="81"/>
        <end position="101"/>
    </location>
</feature>
<keyword evidence="1" id="KW-0812">Transmembrane</keyword>
<feature type="transmembrane region" description="Helical" evidence="1">
    <location>
        <begin position="163"/>
        <end position="183"/>
    </location>
</feature>
<evidence type="ECO:0000259" key="2">
    <source>
        <dbReference type="Pfam" id="PF07853"/>
    </source>
</evidence>
<dbReference type="InterPro" id="IPR026272">
    <property type="entry name" value="SdpI"/>
</dbReference>
<dbReference type="PANTHER" id="PTHR37810:SF5">
    <property type="entry name" value="IMMUNITY PROTEIN SDPI"/>
    <property type="match status" value="1"/>
</dbReference>
<dbReference type="Proteomes" id="UP000824102">
    <property type="component" value="Unassembled WGS sequence"/>
</dbReference>
<dbReference type="InterPro" id="IPR025962">
    <property type="entry name" value="SdpI/YhfL"/>
</dbReference>
<feature type="transmembrane region" description="Helical" evidence="1">
    <location>
        <begin position="189"/>
        <end position="211"/>
    </location>
</feature>
<feature type="domain" description="DUF1648" evidence="2">
    <location>
        <begin position="13"/>
        <end position="56"/>
    </location>
</feature>
<accession>A0A9D2G4G0</accession>
<proteinExistence type="predicted"/>
<dbReference type="PIRSF" id="PIRSF038959">
    <property type="entry name" value="SdpI"/>
    <property type="match status" value="1"/>
</dbReference>
<gene>
    <name evidence="3" type="ORF">H9964_04910</name>
</gene>
<evidence type="ECO:0000313" key="3">
    <source>
        <dbReference type="EMBL" id="HIZ72899.1"/>
    </source>
</evidence>
<dbReference type="EMBL" id="DXBB01000071">
    <property type="protein sequence ID" value="HIZ72899.1"/>
    <property type="molecule type" value="Genomic_DNA"/>
</dbReference>
<dbReference type="Pfam" id="PF13630">
    <property type="entry name" value="SdpI"/>
    <property type="match status" value="1"/>
</dbReference>